<dbReference type="InterPro" id="IPR036565">
    <property type="entry name" value="Mur-like_cat_sf"/>
</dbReference>
<evidence type="ECO:0000259" key="9">
    <source>
        <dbReference type="Pfam" id="PF01225"/>
    </source>
</evidence>
<dbReference type="HAMAP" id="MF_00208">
    <property type="entry name" value="MurE"/>
    <property type="match status" value="1"/>
</dbReference>
<dbReference type="PANTHER" id="PTHR23135:SF4">
    <property type="entry name" value="UDP-N-ACETYLMURAMOYL-L-ALANYL-D-GLUTAMATE--2,6-DIAMINOPIMELATE LIGASE MURE HOMOLOG, CHLOROPLASTIC"/>
    <property type="match status" value="1"/>
</dbReference>
<comment type="subcellular location">
    <subcellularLocation>
        <location evidence="7 8">Cytoplasm</location>
    </subcellularLocation>
</comment>
<proteinExistence type="inferred from homology"/>
<keyword evidence="7" id="KW-0067">ATP-binding</keyword>
<feature type="binding site" evidence="7">
    <location>
        <position position="407"/>
    </location>
    <ligand>
        <name>meso-2,6-diaminopimelate</name>
        <dbReference type="ChEBI" id="CHEBI:57791"/>
    </ligand>
</feature>
<keyword evidence="7" id="KW-0963">Cytoplasm</keyword>
<dbReference type="Pfam" id="PF02875">
    <property type="entry name" value="Mur_ligase_C"/>
    <property type="match status" value="1"/>
</dbReference>
<feature type="binding site" evidence="7">
    <location>
        <begin position="177"/>
        <end position="178"/>
    </location>
    <ligand>
        <name>UDP-N-acetyl-alpha-D-muramoyl-L-alanyl-D-glutamate</name>
        <dbReference type="ChEBI" id="CHEBI:83900"/>
    </ligand>
</feature>
<evidence type="ECO:0000256" key="2">
    <source>
        <dbReference type="ARBA" id="ARBA00022618"/>
    </source>
</evidence>
<gene>
    <name evidence="7" type="primary">murE</name>
    <name evidence="12" type="ORF">ACFQDO_00560</name>
</gene>
<feature type="binding site" evidence="7">
    <location>
        <position position="212"/>
    </location>
    <ligand>
        <name>UDP-N-acetyl-alpha-D-muramoyl-L-alanyl-D-glutamate</name>
        <dbReference type="ChEBI" id="CHEBI:83900"/>
    </ligand>
</feature>
<dbReference type="Gene3D" id="3.40.1190.10">
    <property type="entry name" value="Mur-like, catalytic domain"/>
    <property type="match status" value="1"/>
</dbReference>
<keyword evidence="3 7" id="KW-0133">Cell shape</keyword>
<evidence type="ECO:0000256" key="1">
    <source>
        <dbReference type="ARBA" id="ARBA00005898"/>
    </source>
</evidence>
<dbReference type="InterPro" id="IPR036615">
    <property type="entry name" value="Mur_ligase_C_dom_sf"/>
</dbReference>
<evidence type="ECO:0000256" key="5">
    <source>
        <dbReference type="ARBA" id="ARBA00023306"/>
    </source>
</evidence>
<feature type="binding site" evidence="7">
    <location>
        <position position="210"/>
    </location>
    <ligand>
        <name>UDP-N-acetyl-alpha-D-muramoyl-L-alanyl-D-glutamate</name>
        <dbReference type="ChEBI" id="CHEBI:83900"/>
    </ligand>
</feature>
<keyword evidence="4 7" id="KW-0573">Peptidoglycan synthesis</keyword>
<evidence type="ECO:0000256" key="6">
    <source>
        <dbReference type="ARBA" id="ARBA00023316"/>
    </source>
</evidence>
<comment type="PTM">
    <text evidence="7">Carboxylation is probably crucial for Mg(2+) binding and, consequently, for the gamma-phosphate positioning of ATP.</text>
</comment>
<keyword evidence="5 7" id="KW-0131">Cell cycle</keyword>
<dbReference type="InterPro" id="IPR035911">
    <property type="entry name" value="MurE/MurF_N"/>
</dbReference>
<reference evidence="13" key="1">
    <citation type="journal article" date="2019" name="Int. J. Syst. Evol. Microbiol.">
        <title>The Global Catalogue of Microorganisms (GCM) 10K type strain sequencing project: providing services to taxonomists for standard genome sequencing and annotation.</title>
        <authorList>
            <consortium name="The Broad Institute Genomics Platform"/>
            <consortium name="The Broad Institute Genome Sequencing Center for Infectious Disease"/>
            <person name="Wu L."/>
            <person name="Ma J."/>
        </authorList>
    </citation>
    <scope>NUCLEOTIDE SEQUENCE [LARGE SCALE GENOMIC DNA]</scope>
    <source>
        <strain evidence="13">KACC 14249</strain>
    </source>
</reference>
<dbReference type="Gene3D" id="3.40.1390.10">
    <property type="entry name" value="MurE/MurF, N-terminal domain"/>
    <property type="match status" value="1"/>
</dbReference>
<feature type="binding site" evidence="7">
    <location>
        <position position="50"/>
    </location>
    <ligand>
        <name>UDP-N-acetyl-alpha-D-muramoyl-L-alanyl-D-glutamate</name>
        <dbReference type="ChEBI" id="CHEBI:83900"/>
    </ligand>
</feature>
<comment type="caution">
    <text evidence="7">Lacks conserved residue(s) required for the propagation of feature annotation.</text>
</comment>
<accession>A0ABW1J8N2</accession>
<keyword evidence="7 12" id="KW-0436">Ligase</keyword>
<feature type="binding site" evidence="7">
    <location>
        <position position="487"/>
    </location>
    <ligand>
        <name>meso-2,6-diaminopimelate</name>
        <dbReference type="ChEBI" id="CHEBI:57791"/>
    </ligand>
</feature>
<evidence type="ECO:0000313" key="12">
    <source>
        <dbReference type="EMBL" id="MFC6005609.1"/>
    </source>
</evidence>
<dbReference type="RefSeq" id="WP_345716494.1">
    <property type="nucleotide sequence ID" value="NZ_BAABFP010000005.1"/>
</dbReference>
<dbReference type="EC" id="6.3.2.13" evidence="7"/>
<dbReference type="InterPro" id="IPR004101">
    <property type="entry name" value="Mur_ligase_C"/>
</dbReference>
<dbReference type="Pfam" id="PF08245">
    <property type="entry name" value="Mur_ligase_M"/>
    <property type="match status" value="1"/>
</dbReference>
<comment type="catalytic activity">
    <reaction evidence="7">
        <text>UDP-N-acetyl-alpha-D-muramoyl-L-alanyl-D-glutamate + meso-2,6-diaminopimelate + ATP = UDP-N-acetyl-alpha-D-muramoyl-L-alanyl-gamma-D-glutamyl-meso-2,6-diaminopimelate + ADP + phosphate + H(+)</text>
        <dbReference type="Rhea" id="RHEA:23676"/>
        <dbReference type="ChEBI" id="CHEBI:15378"/>
        <dbReference type="ChEBI" id="CHEBI:30616"/>
        <dbReference type="ChEBI" id="CHEBI:43474"/>
        <dbReference type="ChEBI" id="CHEBI:57791"/>
        <dbReference type="ChEBI" id="CHEBI:83900"/>
        <dbReference type="ChEBI" id="CHEBI:83905"/>
        <dbReference type="ChEBI" id="CHEBI:456216"/>
        <dbReference type="EC" id="6.3.2.13"/>
    </reaction>
</comment>
<dbReference type="NCBIfam" id="TIGR01085">
    <property type="entry name" value="murE"/>
    <property type="match status" value="1"/>
</dbReference>
<feature type="domain" description="Mur ligase N-terminal catalytic" evidence="9">
    <location>
        <begin position="45"/>
        <end position="117"/>
    </location>
</feature>
<dbReference type="GO" id="GO:0008765">
    <property type="term" value="F:UDP-N-acetylmuramoylalanyl-D-glutamate-2,6-diaminopimelate ligase activity"/>
    <property type="evidence" value="ECO:0007669"/>
    <property type="project" value="UniProtKB-EC"/>
</dbReference>
<evidence type="ECO:0000259" key="11">
    <source>
        <dbReference type="Pfam" id="PF08245"/>
    </source>
</evidence>
<comment type="cofactor">
    <cofactor evidence="7">
        <name>Mg(2+)</name>
        <dbReference type="ChEBI" id="CHEBI:18420"/>
    </cofactor>
</comment>
<feature type="binding site" evidence="7">
    <location>
        <position position="48"/>
    </location>
    <ligand>
        <name>UDP-N-acetyl-alpha-D-muramoyl-L-alanyl-D-glutamate</name>
        <dbReference type="ChEBI" id="CHEBI:83900"/>
    </ligand>
</feature>
<keyword evidence="2 7" id="KW-0132">Cell division</keyword>
<dbReference type="PANTHER" id="PTHR23135">
    <property type="entry name" value="MUR LIGASE FAMILY MEMBER"/>
    <property type="match status" value="1"/>
</dbReference>
<dbReference type="SUPFAM" id="SSF53244">
    <property type="entry name" value="MurD-like peptide ligases, peptide-binding domain"/>
    <property type="match status" value="1"/>
</dbReference>
<dbReference type="InterPro" id="IPR005761">
    <property type="entry name" value="UDP-N-AcMur-Glu-dNH2Pim_ligase"/>
</dbReference>
<evidence type="ECO:0000256" key="3">
    <source>
        <dbReference type="ARBA" id="ARBA00022960"/>
    </source>
</evidence>
<feature type="domain" description="Mur ligase C-terminal" evidence="10">
    <location>
        <begin position="357"/>
        <end position="489"/>
    </location>
</feature>
<feature type="modified residue" description="N6-carboxylysine" evidence="7">
    <location>
        <position position="244"/>
    </location>
</feature>
<dbReference type="NCBIfam" id="NF001126">
    <property type="entry name" value="PRK00139.1-4"/>
    <property type="match status" value="1"/>
</dbReference>
<evidence type="ECO:0000259" key="10">
    <source>
        <dbReference type="Pfam" id="PF02875"/>
    </source>
</evidence>
<feature type="short sequence motif" description="Meso-diaminopimelate recognition motif" evidence="7">
    <location>
        <begin position="431"/>
        <end position="434"/>
    </location>
</feature>
<dbReference type="NCBIfam" id="NF001124">
    <property type="entry name" value="PRK00139.1-2"/>
    <property type="match status" value="1"/>
</dbReference>
<protein>
    <recommendedName>
        <fullName evidence="7">UDP-N-acetylmuramoyl-L-alanyl-D-glutamate--2,6-diaminopimelate ligase</fullName>
        <ecNumber evidence="7">6.3.2.13</ecNumber>
    </recommendedName>
    <alternativeName>
        <fullName evidence="7">Meso-A2pm-adding enzyme</fullName>
    </alternativeName>
    <alternativeName>
        <fullName evidence="7">Meso-diaminopimelate-adding enzyme</fullName>
    </alternativeName>
    <alternativeName>
        <fullName evidence="7">UDP-MurNAc-L-Ala-D-Glu:meso-diaminopimelate ligase</fullName>
    </alternativeName>
    <alternativeName>
        <fullName evidence="7">UDP-MurNAc-tripeptide synthetase</fullName>
    </alternativeName>
    <alternativeName>
        <fullName evidence="7">UDP-N-acetylmuramyl-tripeptide synthetase</fullName>
    </alternativeName>
</protein>
<dbReference type="SUPFAM" id="SSF63418">
    <property type="entry name" value="MurE/MurF N-terminal domain"/>
    <property type="match status" value="1"/>
</dbReference>
<evidence type="ECO:0000256" key="8">
    <source>
        <dbReference type="RuleBase" id="RU004135"/>
    </source>
</evidence>
<keyword evidence="13" id="KW-1185">Reference proteome</keyword>
<name>A0ABW1J8N2_9ACTN</name>
<keyword evidence="7" id="KW-0547">Nucleotide-binding</keyword>
<comment type="function">
    <text evidence="7">Catalyzes the addition of meso-diaminopimelic acid to the nucleotide precursor UDP-N-acetylmuramoyl-L-alanyl-D-glutamate (UMAG) in the biosynthesis of bacterial cell-wall peptidoglycan.</text>
</comment>
<sequence length="518" mass="53147">MSAAAVTSPGLRPSISTGCTLREVVDTSPEPIRCPAEALASRVLGVTLDSRSVRPGDLYAALPGSRVHGAEFAAATAASGARAVLTDEHGATLVAAAGVDLPVLVTADPRAVLGWVASTVYGNPAGDVTLLGVTGTNGKTTTTYLMDAVLRAAGRSTGLVGTVETRVADVRVPSVRTTPEAPDLHALLATMRERGVQVCSMEVSSQALAQHRVDGAVMDVAGFTNFSQDHLELHGDMDTYLAAKELLLTPAHSRRAVVVVDDEGSRHAAAGATVPVTTLSGRPDADTHWRVVRRSPRAGGIDFVLADQAGQELALRCPLPGDFNVLNAALAAVMLLTAGLSAEQVRSGLAAADGVPGRMERVSEPGRDPLAVVDYAHTPDAVGAALQALRPAASGRLVVVLGAGGDRDPGKRPGMGGAAARYADVVVVTDDNPRTEDPAAIRTAVLAGARSAAVDGVEVIEVGDRRAAIEEGVRQAAGPGDVLLVAGKGHEPGQEVAGVVHPFDDRAELARALREARS</sequence>
<feature type="domain" description="Mur ligase central" evidence="11">
    <location>
        <begin position="133"/>
        <end position="334"/>
    </location>
</feature>
<evidence type="ECO:0000256" key="4">
    <source>
        <dbReference type="ARBA" id="ARBA00022984"/>
    </source>
</evidence>
<comment type="similarity">
    <text evidence="1 7">Belongs to the MurCDEF family. MurE subfamily.</text>
</comment>
<feature type="binding site" evidence="7">
    <location>
        <begin position="135"/>
        <end position="141"/>
    </location>
    <ligand>
        <name>ATP</name>
        <dbReference type="ChEBI" id="CHEBI:30616"/>
    </ligand>
</feature>
<evidence type="ECO:0000256" key="7">
    <source>
        <dbReference type="HAMAP-Rule" id="MF_00208"/>
    </source>
</evidence>
<keyword evidence="6 7" id="KW-0961">Cell wall biogenesis/degradation</keyword>
<evidence type="ECO:0000313" key="13">
    <source>
        <dbReference type="Proteomes" id="UP001596189"/>
    </source>
</evidence>
<dbReference type="Proteomes" id="UP001596189">
    <property type="component" value="Unassembled WGS sequence"/>
</dbReference>
<feature type="binding site" evidence="7">
    <location>
        <position position="491"/>
    </location>
    <ligand>
        <name>meso-2,6-diaminopimelate</name>
        <dbReference type="ChEBI" id="CHEBI:57791"/>
    </ligand>
</feature>
<dbReference type="EMBL" id="JBHSRD010000002">
    <property type="protein sequence ID" value="MFC6005609.1"/>
    <property type="molecule type" value="Genomic_DNA"/>
</dbReference>
<organism evidence="12 13">
    <name type="scientific">Angustibacter luteus</name>
    <dbReference type="NCBI Taxonomy" id="658456"/>
    <lineage>
        <taxon>Bacteria</taxon>
        <taxon>Bacillati</taxon>
        <taxon>Actinomycetota</taxon>
        <taxon>Actinomycetes</taxon>
        <taxon>Kineosporiales</taxon>
        <taxon>Kineosporiaceae</taxon>
    </lineage>
</organism>
<dbReference type="InterPro" id="IPR013221">
    <property type="entry name" value="Mur_ligase_cen"/>
</dbReference>
<dbReference type="Gene3D" id="3.90.190.20">
    <property type="entry name" value="Mur ligase, C-terminal domain"/>
    <property type="match status" value="1"/>
</dbReference>
<dbReference type="SUPFAM" id="SSF53623">
    <property type="entry name" value="MurD-like peptide ligases, catalytic domain"/>
    <property type="match status" value="1"/>
</dbReference>
<dbReference type="Pfam" id="PF01225">
    <property type="entry name" value="Mur_ligase"/>
    <property type="match status" value="1"/>
</dbReference>
<feature type="binding site" evidence="7">
    <location>
        <begin position="431"/>
        <end position="434"/>
    </location>
    <ligand>
        <name>meso-2,6-diaminopimelate</name>
        <dbReference type="ChEBI" id="CHEBI:57791"/>
    </ligand>
</feature>
<comment type="caution">
    <text evidence="12">The sequence shown here is derived from an EMBL/GenBank/DDBJ whole genome shotgun (WGS) entry which is preliminary data.</text>
</comment>
<keyword evidence="7" id="KW-0460">Magnesium</keyword>
<feature type="binding site" evidence="7">
    <location>
        <position position="204"/>
    </location>
    <ligand>
        <name>UDP-N-acetyl-alpha-D-muramoyl-L-alanyl-D-glutamate</name>
        <dbReference type="ChEBI" id="CHEBI:83900"/>
    </ligand>
</feature>
<dbReference type="InterPro" id="IPR000713">
    <property type="entry name" value="Mur_ligase_N"/>
</dbReference>
<comment type="pathway">
    <text evidence="7 8">Cell wall biogenesis; peptidoglycan biosynthesis.</text>
</comment>